<sequence>MKRLLALIFFGSVSVLILSSYVLLSGERRINEHESTLNADDVVGNDAIGVGEGRGSTKKIPLTYNASTSLNAVEIARQQELRRLVEAEVTHLLEEALHSETKEDGLTGLTFLGSDAQVSSALLVVQRLRSLGCALPAEFAHFEHESLTPTARTQLASANITARAFTIKNSGNLNYARLGSGKPSAILSSPFMKVVFLDPDMFPLQNPEFLLHSKHFTTTGALFWPDYRPATADRKVWALMRFSKADFDREWDSGLCVVNKSRTVVRAALKIAEFMCANANFYFSYFWGDKEAFHWAFKLVGREILRRQEASHKSISGKNNVNDGVYGDDGDENSGRGVYYWINQHQPHSLGILEPSKQSASDSLQDHKTQSLNLSQYSPVVIPATQQFCGQNFLHFDLTGKVPLFIHMTRLKKYNQRKEYHNVIEWPFHLAQLYVAPIDKTELEFGNTGCVHISGFLAEQCCQLENVEGLNIVTYEKQLIDHHYVKNLLRVCITSRRIGLGRISSNYFFLGGFSKTINSLMSKTRIGQQKHSADGARLAQIVRDSRAHVWNDTIVTVAPCGSAFADQFGRTLHLRLVSGRSGVNVCGHSKLPTTAGEIDTTSDADSESDAATANNNTHNITNTNINTNAFSTHAQPTPTFFHHRDVSFVGRPFPLADADEHFARLKSWGLTFVRLLVTWEALEHKGPGIYDEDFISYLNAILAKAHEHGIKCFIDPHQDTWSRFSGGSGAPGWTFEISGLDIKTFEKIGAAHLHNFNPATKNSHQYWPTNYAKLACATMFTLFFAGHILAPRSTYNGINIGTFLQDRYIACYAHLASRIKHCKAVIGFEFMNEPHYGYIGVKDLNSFDKNQYLHFGKFPSPLQSFALGAGLSVDVDVWVNSWPNPSRKAGMEVMNSEKVSGWLDYGECIWKKHGVWGVNEETGSPEIRKPNYFTSHPETGTALDFYTDFYMPLFRRYTSAIQSVNPDYFGFLEPIPNEDPPILSASDRLHANLVYAPHWYDLRALWTKSFDPTVTFDVQSLVRGTKNILTAMYIGMNGAERNYTQQMRTIAATGLAKVGARPVVMGEVGIPMDINEKKAYETGNYTQHTVFLDTVINSMEANMFNFTLWNYNPGNDNTHGDHWNGEDFSIFSPNAINCPSPRGIPRRRDYSTPSDISDSDTADTHEQDMKQNISFDSTTRIAAAKKLPKLETKPYDEQHHQKRASILSLDHIPVSPFEITEYTFLDAPLEGDPDHHHHRGGRALDAAIRPYAAKIAGTPVSSRFNLSKLIYTLEFTTKTTVALDDKQEGTIDSPSLRYITEIFIPNFHFKFENIEIEVQVSDGEWLYDQERQTLYWHHDPSFRNNNSSDAASDANVLHKIIVKAPDEEKGVRESLWRFAKAFVADVAGSRK</sequence>
<dbReference type="Pfam" id="PF11051">
    <property type="entry name" value="Mannosyl_trans3"/>
    <property type="match status" value="1"/>
</dbReference>
<evidence type="ECO:0000259" key="8">
    <source>
        <dbReference type="Pfam" id="PF18564"/>
    </source>
</evidence>
<comment type="similarity">
    <text evidence="1">Belongs to the glycosyl hydrolase 5 (cellulase A) family.</text>
</comment>
<evidence type="ECO:0000256" key="3">
    <source>
        <dbReference type="ARBA" id="ARBA00022679"/>
    </source>
</evidence>
<dbReference type="InterPro" id="IPR001547">
    <property type="entry name" value="Glyco_hydro_5"/>
</dbReference>
<evidence type="ECO:0000256" key="5">
    <source>
        <dbReference type="ARBA" id="ARBA00023295"/>
    </source>
</evidence>
<reference evidence="9" key="1">
    <citation type="submission" date="2020-05" db="EMBL/GenBank/DDBJ databases">
        <title>Phylogenomic resolution of chytrid fungi.</title>
        <authorList>
            <person name="Stajich J.E."/>
            <person name="Amses K."/>
            <person name="Simmons R."/>
            <person name="Seto K."/>
            <person name="Myers J."/>
            <person name="Bonds A."/>
            <person name="Quandt C.A."/>
            <person name="Barry K."/>
            <person name="Liu P."/>
            <person name="Grigoriev I."/>
            <person name="Longcore J.E."/>
            <person name="James T.Y."/>
        </authorList>
    </citation>
    <scope>NUCLEOTIDE SEQUENCE</scope>
    <source>
        <strain evidence="9">JEL0513</strain>
    </source>
</reference>
<keyword evidence="4" id="KW-0378">Hydrolase</keyword>
<keyword evidence="3" id="KW-0808">Transferase</keyword>
<dbReference type="PANTHER" id="PTHR31308">
    <property type="match status" value="1"/>
</dbReference>
<feature type="region of interest" description="Disordered" evidence="6">
    <location>
        <begin position="1139"/>
        <end position="1175"/>
    </location>
</feature>
<dbReference type="InterPro" id="IPR017853">
    <property type="entry name" value="GH"/>
</dbReference>
<proteinExistence type="inferred from homology"/>
<keyword evidence="5" id="KW-0326">Glycosidase</keyword>
<evidence type="ECO:0000256" key="2">
    <source>
        <dbReference type="ARBA" id="ARBA00009105"/>
    </source>
</evidence>
<dbReference type="EMBL" id="JADGJH010000792">
    <property type="protein sequence ID" value="KAJ3122641.1"/>
    <property type="molecule type" value="Genomic_DNA"/>
</dbReference>
<keyword evidence="10" id="KW-1185">Reference proteome</keyword>
<dbReference type="GO" id="GO:0000272">
    <property type="term" value="P:polysaccharide catabolic process"/>
    <property type="evidence" value="ECO:0007669"/>
    <property type="project" value="InterPro"/>
</dbReference>
<dbReference type="InterPro" id="IPR022751">
    <property type="entry name" value="Alpha_mannosyltransferase"/>
</dbReference>
<feature type="domain" description="Glycoside hydrolase family 5 C-terminal" evidence="8">
    <location>
        <begin position="1249"/>
        <end position="1338"/>
    </location>
</feature>
<dbReference type="InterPro" id="IPR029044">
    <property type="entry name" value="Nucleotide-diphossugar_trans"/>
</dbReference>
<name>A0AAD5XHZ9_9FUNG</name>
<organism evidence="9 10">
    <name type="scientific">Physocladia obscura</name>
    <dbReference type="NCBI Taxonomy" id="109957"/>
    <lineage>
        <taxon>Eukaryota</taxon>
        <taxon>Fungi</taxon>
        <taxon>Fungi incertae sedis</taxon>
        <taxon>Chytridiomycota</taxon>
        <taxon>Chytridiomycota incertae sedis</taxon>
        <taxon>Chytridiomycetes</taxon>
        <taxon>Chytridiales</taxon>
        <taxon>Chytriomycetaceae</taxon>
        <taxon>Physocladia</taxon>
    </lineage>
</organism>
<evidence type="ECO:0000256" key="6">
    <source>
        <dbReference type="SAM" id="MobiDB-lite"/>
    </source>
</evidence>
<dbReference type="InterPro" id="IPR013780">
    <property type="entry name" value="Glyco_hydro_b"/>
</dbReference>
<dbReference type="GO" id="GO:0050295">
    <property type="term" value="F:steryl-beta-glucosidase activity"/>
    <property type="evidence" value="ECO:0007669"/>
    <property type="project" value="TreeGrafter"/>
</dbReference>
<dbReference type="SUPFAM" id="SSF51445">
    <property type="entry name" value="(Trans)glycosidases"/>
    <property type="match status" value="1"/>
</dbReference>
<dbReference type="GO" id="GO:0016757">
    <property type="term" value="F:glycosyltransferase activity"/>
    <property type="evidence" value="ECO:0007669"/>
    <property type="project" value="InterPro"/>
</dbReference>
<protein>
    <submittedName>
        <fullName evidence="9">Uncharacterized protein</fullName>
    </submittedName>
</protein>
<evidence type="ECO:0000256" key="1">
    <source>
        <dbReference type="ARBA" id="ARBA00005641"/>
    </source>
</evidence>
<dbReference type="Pfam" id="PF18564">
    <property type="entry name" value="Glyco_hydro_5_C"/>
    <property type="match status" value="1"/>
</dbReference>
<evidence type="ECO:0000259" key="7">
    <source>
        <dbReference type="Pfam" id="PF00150"/>
    </source>
</evidence>
<dbReference type="Gene3D" id="3.20.20.80">
    <property type="entry name" value="Glycosidases"/>
    <property type="match status" value="2"/>
</dbReference>
<dbReference type="SUPFAM" id="SSF53448">
    <property type="entry name" value="Nucleotide-diphospho-sugar transferases"/>
    <property type="match status" value="1"/>
</dbReference>
<comment type="caution">
    <text evidence="9">The sequence shown here is derived from an EMBL/GenBank/DDBJ whole genome shotgun (WGS) entry which is preliminary data.</text>
</comment>
<feature type="domain" description="Glycoside hydrolase family 5" evidence="7">
    <location>
        <begin position="626"/>
        <end position="836"/>
    </location>
</feature>
<evidence type="ECO:0000313" key="9">
    <source>
        <dbReference type="EMBL" id="KAJ3122641.1"/>
    </source>
</evidence>
<dbReference type="InterPro" id="IPR052066">
    <property type="entry name" value="Glycosphingolipid_Hydrolases"/>
</dbReference>
<dbReference type="GO" id="GO:1904462">
    <property type="term" value="P:ergosteryl 3-beta-D-glucoside catabolic process"/>
    <property type="evidence" value="ECO:0007669"/>
    <property type="project" value="TreeGrafter"/>
</dbReference>
<evidence type="ECO:0000313" key="10">
    <source>
        <dbReference type="Proteomes" id="UP001211907"/>
    </source>
</evidence>
<evidence type="ECO:0000256" key="4">
    <source>
        <dbReference type="ARBA" id="ARBA00022801"/>
    </source>
</evidence>
<dbReference type="Pfam" id="PF00150">
    <property type="entry name" value="Cellulase"/>
    <property type="match status" value="1"/>
</dbReference>
<dbReference type="Gene3D" id="3.90.550.10">
    <property type="entry name" value="Spore Coat Polysaccharide Biosynthesis Protein SpsA, Chain A"/>
    <property type="match status" value="1"/>
</dbReference>
<comment type="similarity">
    <text evidence="2">Belongs to the MNN1/MNT family.</text>
</comment>
<dbReference type="PANTHER" id="PTHR31308:SF5">
    <property type="entry name" value="ERGOSTERYL-BETA-GLUCOSIDASE"/>
    <property type="match status" value="1"/>
</dbReference>
<accession>A0AAD5XHZ9</accession>
<dbReference type="Gene3D" id="2.60.40.1180">
    <property type="entry name" value="Golgi alpha-mannosidase II"/>
    <property type="match status" value="1"/>
</dbReference>
<dbReference type="Proteomes" id="UP001211907">
    <property type="component" value="Unassembled WGS sequence"/>
</dbReference>
<dbReference type="InterPro" id="IPR041036">
    <property type="entry name" value="GH5_C"/>
</dbReference>
<gene>
    <name evidence="9" type="ORF">HK100_011896</name>
</gene>